<sequence length="116" mass="11545">MPLTCPRCRLAHLSGSSRALSASSWCCDAPNVSVSALESLTSKLADFSLSPSSSTLGGSFSRFAASSGGLGGAGGSANGFSVTCIEPPLAPFVAPSSPLPQPLALMVLVINDSEAS</sequence>
<comment type="caution">
    <text evidence="1">The sequence shown here is derived from an EMBL/GenBank/DDBJ whole genome shotgun (WGS) entry which is preliminary data.</text>
</comment>
<evidence type="ECO:0000313" key="1">
    <source>
        <dbReference type="EMBL" id="KAF8442170.1"/>
    </source>
</evidence>
<evidence type="ECO:0000313" key="2">
    <source>
        <dbReference type="Proteomes" id="UP001194468"/>
    </source>
</evidence>
<accession>A0AAD4BY09</accession>
<dbReference type="AlphaFoldDB" id="A0AAD4BY09"/>
<gene>
    <name evidence="1" type="ORF">L210DRAFT_3759689</name>
</gene>
<proteinExistence type="predicted"/>
<dbReference type="Proteomes" id="UP001194468">
    <property type="component" value="Unassembled WGS sequence"/>
</dbReference>
<protein>
    <submittedName>
        <fullName evidence="1">Uncharacterized protein</fullName>
    </submittedName>
</protein>
<organism evidence="1 2">
    <name type="scientific">Boletus edulis BED1</name>
    <dbReference type="NCBI Taxonomy" id="1328754"/>
    <lineage>
        <taxon>Eukaryota</taxon>
        <taxon>Fungi</taxon>
        <taxon>Dikarya</taxon>
        <taxon>Basidiomycota</taxon>
        <taxon>Agaricomycotina</taxon>
        <taxon>Agaricomycetes</taxon>
        <taxon>Agaricomycetidae</taxon>
        <taxon>Boletales</taxon>
        <taxon>Boletineae</taxon>
        <taxon>Boletaceae</taxon>
        <taxon>Boletoideae</taxon>
        <taxon>Boletus</taxon>
    </lineage>
</organism>
<reference evidence="1" key="2">
    <citation type="journal article" date="2020" name="Nat. Commun.">
        <title>Large-scale genome sequencing of mycorrhizal fungi provides insights into the early evolution of symbiotic traits.</title>
        <authorList>
            <person name="Miyauchi S."/>
            <person name="Kiss E."/>
            <person name="Kuo A."/>
            <person name="Drula E."/>
            <person name="Kohler A."/>
            <person name="Sanchez-Garcia M."/>
            <person name="Morin E."/>
            <person name="Andreopoulos B."/>
            <person name="Barry K.W."/>
            <person name="Bonito G."/>
            <person name="Buee M."/>
            <person name="Carver A."/>
            <person name="Chen C."/>
            <person name="Cichocki N."/>
            <person name="Clum A."/>
            <person name="Culley D."/>
            <person name="Crous P.W."/>
            <person name="Fauchery L."/>
            <person name="Girlanda M."/>
            <person name="Hayes R.D."/>
            <person name="Keri Z."/>
            <person name="LaButti K."/>
            <person name="Lipzen A."/>
            <person name="Lombard V."/>
            <person name="Magnuson J."/>
            <person name="Maillard F."/>
            <person name="Murat C."/>
            <person name="Nolan M."/>
            <person name="Ohm R.A."/>
            <person name="Pangilinan J."/>
            <person name="Pereira M.F."/>
            <person name="Perotto S."/>
            <person name="Peter M."/>
            <person name="Pfister S."/>
            <person name="Riley R."/>
            <person name="Sitrit Y."/>
            <person name="Stielow J.B."/>
            <person name="Szollosi G."/>
            <person name="Zifcakova L."/>
            <person name="Stursova M."/>
            <person name="Spatafora J.W."/>
            <person name="Tedersoo L."/>
            <person name="Vaario L.M."/>
            <person name="Yamada A."/>
            <person name="Yan M."/>
            <person name="Wang P."/>
            <person name="Xu J."/>
            <person name="Bruns T."/>
            <person name="Baldrian P."/>
            <person name="Vilgalys R."/>
            <person name="Dunand C."/>
            <person name="Henrissat B."/>
            <person name="Grigoriev I.V."/>
            <person name="Hibbett D."/>
            <person name="Nagy L.G."/>
            <person name="Martin F.M."/>
        </authorList>
    </citation>
    <scope>NUCLEOTIDE SEQUENCE</scope>
    <source>
        <strain evidence="1">BED1</strain>
    </source>
</reference>
<reference evidence="1" key="1">
    <citation type="submission" date="2019-10" db="EMBL/GenBank/DDBJ databases">
        <authorList>
            <consortium name="DOE Joint Genome Institute"/>
            <person name="Kuo A."/>
            <person name="Miyauchi S."/>
            <person name="Kiss E."/>
            <person name="Drula E."/>
            <person name="Kohler A."/>
            <person name="Sanchez-Garcia M."/>
            <person name="Andreopoulos B."/>
            <person name="Barry K.W."/>
            <person name="Bonito G."/>
            <person name="Buee M."/>
            <person name="Carver A."/>
            <person name="Chen C."/>
            <person name="Cichocki N."/>
            <person name="Clum A."/>
            <person name="Culley D."/>
            <person name="Crous P.W."/>
            <person name="Fauchery L."/>
            <person name="Girlanda M."/>
            <person name="Hayes R."/>
            <person name="Keri Z."/>
            <person name="LaButti K."/>
            <person name="Lipzen A."/>
            <person name="Lombard V."/>
            <person name="Magnuson J."/>
            <person name="Maillard F."/>
            <person name="Morin E."/>
            <person name="Murat C."/>
            <person name="Nolan M."/>
            <person name="Ohm R."/>
            <person name="Pangilinan J."/>
            <person name="Pereira M."/>
            <person name="Perotto S."/>
            <person name="Peter M."/>
            <person name="Riley R."/>
            <person name="Sitrit Y."/>
            <person name="Stielow B."/>
            <person name="Szollosi G."/>
            <person name="Zifcakova L."/>
            <person name="Stursova M."/>
            <person name="Spatafora J.W."/>
            <person name="Tedersoo L."/>
            <person name="Vaario L.-M."/>
            <person name="Yamada A."/>
            <person name="Yan M."/>
            <person name="Wang P."/>
            <person name="Xu J."/>
            <person name="Bruns T."/>
            <person name="Baldrian P."/>
            <person name="Vilgalys R."/>
            <person name="Henrissat B."/>
            <person name="Grigoriev I.V."/>
            <person name="Hibbett D."/>
            <person name="Nagy L.G."/>
            <person name="Martin F.M."/>
        </authorList>
    </citation>
    <scope>NUCLEOTIDE SEQUENCE</scope>
    <source>
        <strain evidence="1">BED1</strain>
    </source>
</reference>
<dbReference type="EMBL" id="WHUW01000009">
    <property type="protein sequence ID" value="KAF8442170.1"/>
    <property type="molecule type" value="Genomic_DNA"/>
</dbReference>
<name>A0AAD4BY09_BOLED</name>
<keyword evidence="2" id="KW-1185">Reference proteome</keyword>